<dbReference type="EMBL" id="SBIW01000006">
    <property type="protein sequence ID" value="RWY50887.1"/>
    <property type="molecule type" value="Genomic_DNA"/>
</dbReference>
<dbReference type="RefSeq" id="WP_128534306.1">
    <property type="nucleotide sequence ID" value="NZ_SBIW01000006.1"/>
</dbReference>
<keyword evidence="2" id="KW-1185">Reference proteome</keyword>
<dbReference type="InterPro" id="IPR012347">
    <property type="entry name" value="Ferritin-like"/>
</dbReference>
<dbReference type="OrthoDB" id="9795056at2"/>
<dbReference type="SUPFAM" id="SSF47240">
    <property type="entry name" value="Ferritin-like"/>
    <property type="match status" value="1"/>
</dbReference>
<reference evidence="1 2" key="1">
    <citation type="submission" date="2019-01" db="EMBL/GenBank/DDBJ databases">
        <title>Mucilaginibacter antarcticum sp. nov., isolated from antarctic soil.</title>
        <authorList>
            <person name="Yan Y.-Q."/>
            <person name="Du Z.-J."/>
        </authorList>
    </citation>
    <scope>NUCLEOTIDE SEQUENCE [LARGE SCALE GENOMIC DNA]</scope>
    <source>
        <strain evidence="1 2">F01003</strain>
    </source>
</reference>
<evidence type="ECO:0000313" key="1">
    <source>
        <dbReference type="EMBL" id="RWY50887.1"/>
    </source>
</evidence>
<dbReference type="InterPro" id="IPR047114">
    <property type="entry name" value="YciF"/>
</dbReference>
<accession>A0A3S3YV13</accession>
<sequence length="168" mass="19388">MDTNPIPAPLNDDLLKEVFHHHLNRIYNGKCFLYKTLPALNALASFKGLQLAIDEFGEDVLKQIVRMKSIYALLGETPVDNECNPITNIIKDEFCLDENQTVPLLNDLDLMLYMQLLEHVNITSYRMLIMISKTLKHDNIIQMLKESFDESQENDKLFTLIAKEYVKG</sequence>
<dbReference type="Pfam" id="PF05974">
    <property type="entry name" value="DUF892"/>
    <property type="match status" value="1"/>
</dbReference>
<dbReference type="AlphaFoldDB" id="A0A3S3YV13"/>
<gene>
    <name evidence="1" type="ORF">EPL05_12495</name>
</gene>
<comment type="caution">
    <text evidence="1">The sequence shown here is derived from an EMBL/GenBank/DDBJ whole genome shotgun (WGS) entry which is preliminary data.</text>
</comment>
<dbReference type="Gene3D" id="1.20.1260.10">
    <property type="match status" value="1"/>
</dbReference>
<proteinExistence type="predicted"/>
<dbReference type="InterPro" id="IPR010287">
    <property type="entry name" value="DUF892_YciF-like"/>
</dbReference>
<organism evidence="1 2">
    <name type="scientific">Mucilaginibacter gilvus</name>
    <dbReference type="NCBI Taxonomy" id="2305909"/>
    <lineage>
        <taxon>Bacteria</taxon>
        <taxon>Pseudomonadati</taxon>
        <taxon>Bacteroidota</taxon>
        <taxon>Sphingobacteriia</taxon>
        <taxon>Sphingobacteriales</taxon>
        <taxon>Sphingobacteriaceae</taxon>
        <taxon>Mucilaginibacter</taxon>
    </lineage>
</organism>
<dbReference type="InterPro" id="IPR009078">
    <property type="entry name" value="Ferritin-like_SF"/>
</dbReference>
<dbReference type="PANTHER" id="PTHR30565:SF9">
    <property type="entry name" value="PROTEIN YCIF"/>
    <property type="match status" value="1"/>
</dbReference>
<dbReference type="PANTHER" id="PTHR30565">
    <property type="entry name" value="PROTEIN YCIF"/>
    <property type="match status" value="1"/>
</dbReference>
<dbReference type="Proteomes" id="UP000286701">
    <property type="component" value="Unassembled WGS sequence"/>
</dbReference>
<name>A0A3S3YV13_9SPHI</name>
<protein>
    <submittedName>
        <fullName evidence="1">DUF892 family protein</fullName>
    </submittedName>
</protein>
<evidence type="ECO:0000313" key="2">
    <source>
        <dbReference type="Proteomes" id="UP000286701"/>
    </source>
</evidence>